<evidence type="ECO:0000256" key="2">
    <source>
        <dbReference type="SAM" id="Phobius"/>
    </source>
</evidence>
<protein>
    <recommendedName>
        <fullName evidence="3">Flavinylation-associated cytochrome domain-containing protein</fullName>
    </recommendedName>
</protein>
<dbReference type="InterPro" id="IPR025517">
    <property type="entry name" value="DUF4405"/>
</dbReference>
<evidence type="ECO:0000256" key="1">
    <source>
        <dbReference type="SAM" id="MobiDB-lite"/>
    </source>
</evidence>
<comment type="caution">
    <text evidence="4">The sequence shown here is derived from an EMBL/GenBank/DDBJ whole genome shotgun (WGS) entry which is preliminary data.</text>
</comment>
<evidence type="ECO:0000259" key="3">
    <source>
        <dbReference type="Pfam" id="PF14358"/>
    </source>
</evidence>
<sequence length="268" mass="28984">MKFKTKGFTSLLLAMLFSVVAFSGVMLYFTPRGRMANWTGWTMLGLDKQTWSLLHINVCLMFLFVVAMHLFFNWKVLWSYIRKRSAGLRHAGGFNLKIEMLIAVLITSVVTVGTIMHSPGLTATADLNEKIKDYWDNQSSAGPAPHAEEFTLSRFADSVGMTSEDLIASLSKEGVAVDRMDATFREIAEANSITPADLFAIVRPTGSDGMSTRGRRGRGDGTGAGRGMGSGQGMGMGNGAGNGRGERQGNGQGMGRRRGLLEDSISGQ</sequence>
<feature type="transmembrane region" description="Helical" evidence="2">
    <location>
        <begin position="94"/>
        <end position="116"/>
    </location>
</feature>
<name>A0A7W5E3T0_9BACT</name>
<evidence type="ECO:0000313" key="4">
    <source>
        <dbReference type="EMBL" id="MBB3209625.1"/>
    </source>
</evidence>
<gene>
    <name evidence="4" type="ORF">FHS27_005465</name>
</gene>
<dbReference type="Proteomes" id="UP000536179">
    <property type="component" value="Unassembled WGS sequence"/>
</dbReference>
<proteinExistence type="predicted"/>
<feature type="compositionally biased region" description="Gly residues" evidence="1">
    <location>
        <begin position="220"/>
        <end position="254"/>
    </location>
</feature>
<feature type="region of interest" description="Disordered" evidence="1">
    <location>
        <begin position="204"/>
        <end position="268"/>
    </location>
</feature>
<keyword evidence="2" id="KW-0812">Transmembrane</keyword>
<feature type="domain" description="Flavinylation-associated cytochrome" evidence="3">
    <location>
        <begin position="8"/>
        <end position="74"/>
    </location>
</feature>
<keyword evidence="5" id="KW-1185">Reference proteome</keyword>
<organism evidence="4 5">
    <name type="scientific">Aporhodopirellula rubra</name>
    <dbReference type="NCBI Taxonomy" id="980271"/>
    <lineage>
        <taxon>Bacteria</taxon>
        <taxon>Pseudomonadati</taxon>
        <taxon>Planctomycetota</taxon>
        <taxon>Planctomycetia</taxon>
        <taxon>Pirellulales</taxon>
        <taxon>Pirellulaceae</taxon>
        <taxon>Aporhodopirellula</taxon>
    </lineage>
</organism>
<dbReference type="EMBL" id="JACHXU010000025">
    <property type="protein sequence ID" value="MBB3209625.1"/>
    <property type="molecule type" value="Genomic_DNA"/>
</dbReference>
<dbReference type="Pfam" id="PF14358">
    <property type="entry name" value="DUF4405"/>
    <property type="match status" value="1"/>
</dbReference>
<accession>A0A7W5E3T0</accession>
<dbReference type="AlphaFoldDB" id="A0A7W5E3T0"/>
<feature type="transmembrane region" description="Helical" evidence="2">
    <location>
        <begin position="12"/>
        <end position="31"/>
    </location>
</feature>
<feature type="transmembrane region" description="Helical" evidence="2">
    <location>
        <begin position="51"/>
        <end position="74"/>
    </location>
</feature>
<keyword evidence="2" id="KW-0472">Membrane</keyword>
<keyword evidence="2" id="KW-1133">Transmembrane helix</keyword>
<evidence type="ECO:0000313" key="5">
    <source>
        <dbReference type="Proteomes" id="UP000536179"/>
    </source>
</evidence>
<reference evidence="4 5" key="1">
    <citation type="submission" date="2020-08" db="EMBL/GenBank/DDBJ databases">
        <title>Genomic Encyclopedia of Type Strains, Phase III (KMG-III): the genomes of soil and plant-associated and newly described type strains.</title>
        <authorList>
            <person name="Whitman W."/>
        </authorList>
    </citation>
    <scope>NUCLEOTIDE SEQUENCE [LARGE SCALE GENOMIC DNA]</scope>
    <source>
        <strain evidence="4 5">CECT 8075</strain>
    </source>
</reference>
<dbReference type="RefSeq" id="WP_184308380.1">
    <property type="nucleotide sequence ID" value="NZ_JACHXU010000025.1"/>
</dbReference>